<dbReference type="GO" id="GO:0005524">
    <property type="term" value="F:ATP binding"/>
    <property type="evidence" value="ECO:0007669"/>
    <property type="project" value="InterPro"/>
</dbReference>
<keyword evidence="3" id="KW-1185">Reference proteome</keyword>
<comment type="caution">
    <text evidence="2">The sequence shown here is derived from an EMBL/GenBank/DDBJ whole genome shotgun (WGS) entry which is preliminary data.</text>
</comment>
<accession>A0A939DQG3</accession>
<protein>
    <submittedName>
        <fullName evidence="2">TOBE domain-containing protein</fullName>
    </submittedName>
</protein>
<dbReference type="GO" id="GO:0022857">
    <property type="term" value="F:transmembrane transporter activity"/>
    <property type="evidence" value="ECO:0007669"/>
    <property type="project" value="InterPro"/>
</dbReference>
<evidence type="ECO:0000259" key="1">
    <source>
        <dbReference type="Pfam" id="PF08402"/>
    </source>
</evidence>
<dbReference type="Gene3D" id="2.40.50.100">
    <property type="match status" value="1"/>
</dbReference>
<dbReference type="InterPro" id="IPR008995">
    <property type="entry name" value="Mo/tungstate-bd_C_term_dom"/>
</dbReference>
<name>A0A939DQG3_9ALTE</name>
<evidence type="ECO:0000313" key="2">
    <source>
        <dbReference type="EMBL" id="MBN7826793.1"/>
    </source>
</evidence>
<dbReference type="GO" id="GO:0043190">
    <property type="term" value="C:ATP-binding cassette (ABC) transporter complex"/>
    <property type="evidence" value="ECO:0007669"/>
    <property type="project" value="InterPro"/>
</dbReference>
<dbReference type="InterPro" id="IPR013611">
    <property type="entry name" value="Transp-assoc_OB_typ2"/>
</dbReference>
<dbReference type="RefSeq" id="WP_206574903.1">
    <property type="nucleotide sequence ID" value="NZ_JAFKCV010000010.1"/>
</dbReference>
<dbReference type="SUPFAM" id="SSF50331">
    <property type="entry name" value="MOP-like"/>
    <property type="match status" value="1"/>
</dbReference>
<evidence type="ECO:0000313" key="3">
    <source>
        <dbReference type="Proteomes" id="UP000664654"/>
    </source>
</evidence>
<dbReference type="AlphaFoldDB" id="A0A939DQG3"/>
<reference evidence="2" key="1">
    <citation type="submission" date="2021-03" db="EMBL/GenBank/DDBJ databases">
        <title>novel species isolated from a fishpond in China.</title>
        <authorList>
            <person name="Lu H."/>
            <person name="Cai Z."/>
        </authorList>
    </citation>
    <scope>NUCLEOTIDE SEQUENCE</scope>
    <source>
        <strain evidence="2">JCM 30855</strain>
    </source>
</reference>
<dbReference type="Pfam" id="PF08402">
    <property type="entry name" value="TOBE_2"/>
    <property type="match status" value="1"/>
</dbReference>
<dbReference type="Proteomes" id="UP000664654">
    <property type="component" value="Unassembled WGS sequence"/>
</dbReference>
<proteinExistence type="predicted"/>
<gene>
    <name evidence="2" type="ORF">J0A66_16270</name>
</gene>
<sequence>MLQWDEPYSLYHGPANRLVADFIGKAAYLSGMVVDSRHRDTVFGRIRLPLPLAAESGHWLQMMIRPHELTLGEKGQLTGRVLSRWFRDTDTLYLVELPTSEELLASAPSSLHLEEGQQVGVTLNATHPLLFDTQSARRLT</sequence>
<dbReference type="EMBL" id="JAFKCV010000010">
    <property type="protein sequence ID" value="MBN7826793.1"/>
    <property type="molecule type" value="Genomic_DNA"/>
</dbReference>
<organism evidence="2 3">
    <name type="scientific">Bowmanella dokdonensis</name>
    <dbReference type="NCBI Taxonomy" id="751969"/>
    <lineage>
        <taxon>Bacteria</taxon>
        <taxon>Pseudomonadati</taxon>
        <taxon>Pseudomonadota</taxon>
        <taxon>Gammaproteobacteria</taxon>
        <taxon>Alteromonadales</taxon>
        <taxon>Alteromonadaceae</taxon>
        <taxon>Bowmanella</taxon>
    </lineage>
</organism>
<feature type="domain" description="Transport-associated OB type 2" evidence="1">
    <location>
        <begin position="63"/>
        <end position="131"/>
    </location>
</feature>